<evidence type="ECO:0000256" key="5">
    <source>
        <dbReference type="ARBA" id="ARBA00023098"/>
    </source>
</evidence>
<protein>
    <submittedName>
        <fullName evidence="9">CDP-diacylglycerol-inositol 3-phosphatidyltransferase</fullName>
    </submittedName>
</protein>
<comment type="subcellular location">
    <subcellularLocation>
        <location evidence="1">Membrane</location>
        <topology evidence="1">Multi-pass membrane protein</topology>
    </subcellularLocation>
</comment>
<keyword evidence="10" id="KW-1185">Reference proteome</keyword>
<comment type="caution">
    <text evidence="9">The sequence shown here is derived from an EMBL/GenBank/DDBJ whole genome shotgun (WGS) entry which is preliminary data.</text>
</comment>
<sequence>MAGNPGIHKKPLNVYLYIPNIIVSVLDLLGLRFIIANDRSRNAKVTSSNFCLNSDKGTITGHQASRCYGMTEFSGICNPIGGKQQRESFGNDGFFKTDGYYIILGWTDADTLKVNSAFLFMERMIFSGLALPVCWLFFRRPGLVFLSLLALDISSHCTFLVGKTSHKDVKDSSSWLFRLYYGNRMFMGYCCVSCEVLYITLFLLARKETGKVLLMFL</sequence>
<dbReference type="EMBL" id="JACEIK010000013">
    <property type="protein sequence ID" value="MCD7446363.1"/>
    <property type="molecule type" value="Genomic_DNA"/>
</dbReference>
<evidence type="ECO:0000256" key="2">
    <source>
        <dbReference type="ARBA" id="ARBA00022679"/>
    </source>
</evidence>
<name>A0ABS8RHS2_DATST</name>
<reference evidence="9 10" key="1">
    <citation type="journal article" date="2021" name="BMC Genomics">
        <title>Datura genome reveals duplications of psychoactive alkaloid biosynthetic genes and high mutation rate following tissue culture.</title>
        <authorList>
            <person name="Rajewski A."/>
            <person name="Carter-House D."/>
            <person name="Stajich J."/>
            <person name="Litt A."/>
        </authorList>
    </citation>
    <scope>NUCLEOTIDE SEQUENCE [LARGE SCALE GENOMIC DNA]</scope>
    <source>
        <strain evidence="9">AR-01</strain>
    </source>
</reference>
<keyword evidence="7" id="KW-1208">Phospholipid metabolism</keyword>
<feature type="transmembrane region" description="Helical" evidence="8">
    <location>
        <begin position="120"/>
        <end position="138"/>
    </location>
</feature>
<dbReference type="Proteomes" id="UP000823775">
    <property type="component" value="Unassembled WGS sequence"/>
</dbReference>
<accession>A0ABS8RHS2</accession>
<keyword evidence="3 8" id="KW-0812">Transmembrane</keyword>
<dbReference type="PANTHER" id="PTHR15362:SF4">
    <property type="entry name" value="CDP-DIACYLGLYCEROL--INOSITOL 3-PHOSPHATIDYLTRANSFERASE"/>
    <property type="match status" value="1"/>
</dbReference>
<organism evidence="9 10">
    <name type="scientific">Datura stramonium</name>
    <name type="common">Jimsonweed</name>
    <name type="synonym">Common thornapple</name>
    <dbReference type="NCBI Taxonomy" id="4076"/>
    <lineage>
        <taxon>Eukaryota</taxon>
        <taxon>Viridiplantae</taxon>
        <taxon>Streptophyta</taxon>
        <taxon>Embryophyta</taxon>
        <taxon>Tracheophyta</taxon>
        <taxon>Spermatophyta</taxon>
        <taxon>Magnoliopsida</taxon>
        <taxon>eudicotyledons</taxon>
        <taxon>Gunneridae</taxon>
        <taxon>Pentapetalae</taxon>
        <taxon>asterids</taxon>
        <taxon>lamiids</taxon>
        <taxon>Solanales</taxon>
        <taxon>Solanaceae</taxon>
        <taxon>Solanoideae</taxon>
        <taxon>Datureae</taxon>
        <taxon>Datura</taxon>
    </lineage>
</organism>
<evidence type="ECO:0000313" key="9">
    <source>
        <dbReference type="EMBL" id="MCD7446363.1"/>
    </source>
</evidence>
<dbReference type="PANTHER" id="PTHR15362">
    <property type="entry name" value="PHOSPHATIDYLINOSITOL SYNTHASE"/>
    <property type="match status" value="1"/>
</dbReference>
<proteinExistence type="predicted"/>
<feature type="transmembrane region" description="Helical" evidence="8">
    <location>
        <begin position="14"/>
        <end position="35"/>
    </location>
</feature>
<evidence type="ECO:0000313" key="10">
    <source>
        <dbReference type="Proteomes" id="UP000823775"/>
    </source>
</evidence>
<keyword evidence="5" id="KW-0443">Lipid metabolism</keyword>
<gene>
    <name evidence="9" type="primary">PIS1_1</name>
    <name evidence="9" type="ORF">HAX54_005970</name>
</gene>
<evidence type="ECO:0000256" key="4">
    <source>
        <dbReference type="ARBA" id="ARBA00022989"/>
    </source>
</evidence>
<feature type="transmembrane region" description="Helical" evidence="8">
    <location>
        <begin position="144"/>
        <end position="165"/>
    </location>
</feature>
<feature type="transmembrane region" description="Helical" evidence="8">
    <location>
        <begin position="186"/>
        <end position="205"/>
    </location>
</feature>
<evidence type="ECO:0000256" key="6">
    <source>
        <dbReference type="ARBA" id="ARBA00023136"/>
    </source>
</evidence>
<keyword evidence="2" id="KW-0808">Transferase</keyword>
<evidence type="ECO:0000256" key="8">
    <source>
        <dbReference type="SAM" id="Phobius"/>
    </source>
</evidence>
<evidence type="ECO:0000256" key="7">
    <source>
        <dbReference type="ARBA" id="ARBA00023264"/>
    </source>
</evidence>
<evidence type="ECO:0000256" key="3">
    <source>
        <dbReference type="ARBA" id="ARBA00022692"/>
    </source>
</evidence>
<keyword evidence="4 8" id="KW-1133">Transmembrane helix</keyword>
<evidence type="ECO:0000256" key="1">
    <source>
        <dbReference type="ARBA" id="ARBA00004141"/>
    </source>
</evidence>
<keyword evidence="6 8" id="KW-0472">Membrane</keyword>